<sequence>MAPGVSLYEFSCGIGAGIYIPLCPVADGHCPTSEHGLPADHTNGGRYVREMDVVQDKRAPSDVVATEERTKIGVLETYASMIASPPTV</sequence>
<dbReference type="AlphaFoldDB" id="A0A1C7MLM2"/>
<accession>A0A1C7MLM2</accession>
<dbReference type="EMBL" id="LUGG01000004">
    <property type="protein sequence ID" value="OBZ75894.1"/>
    <property type="molecule type" value="Genomic_DNA"/>
</dbReference>
<protein>
    <submittedName>
        <fullName evidence="1">Uncharacterized protein</fullName>
    </submittedName>
</protein>
<comment type="caution">
    <text evidence="1">The sequence shown here is derived from an EMBL/GenBank/DDBJ whole genome shotgun (WGS) entry which is preliminary data.</text>
</comment>
<dbReference type="Proteomes" id="UP000092993">
    <property type="component" value="Unassembled WGS sequence"/>
</dbReference>
<name>A0A1C7MLM2_GRIFR</name>
<evidence type="ECO:0000313" key="1">
    <source>
        <dbReference type="EMBL" id="OBZ75894.1"/>
    </source>
</evidence>
<evidence type="ECO:0000313" key="2">
    <source>
        <dbReference type="Proteomes" id="UP000092993"/>
    </source>
</evidence>
<organism evidence="1 2">
    <name type="scientific">Grifola frondosa</name>
    <name type="common">Maitake</name>
    <name type="synonym">Polyporus frondosus</name>
    <dbReference type="NCBI Taxonomy" id="5627"/>
    <lineage>
        <taxon>Eukaryota</taxon>
        <taxon>Fungi</taxon>
        <taxon>Dikarya</taxon>
        <taxon>Basidiomycota</taxon>
        <taxon>Agaricomycotina</taxon>
        <taxon>Agaricomycetes</taxon>
        <taxon>Polyporales</taxon>
        <taxon>Grifolaceae</taxon>
        <taxon>Grifola</taxon>
    </lineage>
</organism>
<gene>
    <name evidence="1" type="ORF">A0H81_04119</name>
</gene>
<keyword evidence="2" id="KW-1185">Reference proteome</keyword>
<reference evidence="1 2" key="1">
    <citation type="submission" date="2016-03" db="EMBL/GenBank/DDBJ databases">
        <title>Whole genome sequencing of Grifola frondosa 9006-11.</title>
        <authorList>
            <person name="Min B."/>
            <person name="Park H."/>
            <person name="Kim J.-G."/>
            <person name="Cho H."/>
            <person name="Oh Y.-L."/>
            <person name="Kong W.-S."/>
            <person name="Choi I.-G."/>
        </authorList>
    </citation>
    <scope>NUCLEOTIDE SEQUENCE [LARGE SCALE GENOMIC DNA]</scope>
    <source>
        <strain evidence="1 2">9006-11</strain>
    </source>
</reference>
<proteinExistence type="predicted"/>